<dbReference type="PROSITE" id="PS50158">
    <property type="entry name" value="ZF_CCHC"/>
    <property type="match status" value="2"/>
</dbReference>
<dbReference type="SMART" id="SM00343">
    <property type="entry name" value="ZnF_C2HC"/>
    <property type="match status" value="3"/>
</dbReference>
<dbReference type="Proteomes" id="UP001591681">
    <property type="component" value="Unassembled WGS sequence"/>
</dbReference>
<keyword evidence="3" id="KW-0677">Repeat</keyword>
<dbReference type="PANTHER" id="PTHR46543">
    <property type="entry name" value="ZINC FINGER CCHC DOMAIN-CONTAINING PROTEIN 7"/>
    <property type="match status" value="1"/>
</dbReference>
<dbReference type="Pfam" id="PF00098">
    <property type="entry name" value="zf-CCHC"/>
    <property type="match status" value="1"/>
</dbReference>
<protein>
    <recommendedName>
        <fullName evidence="7">Zinc finger CCHC domain-containing protein 7</fullName>
    </recommendedName>
    <alternativeName>
        <fullName evidence="8">TRAMP-like complex RNA-binding factor ZCCHC7</fullName>
    </alternativeName>
</protein>
<dbReference type="GO" id="GO:0005634">
    <property type="term" value="C:nucleus"/>
    <property type="evidence" value="ECO:0007669"/>
    <property type="project" value="UniProtKB-SubCell"/>
</dbReference>
<dbReference type="PANTHER" id="PTHR46543:SF1">
    <property type="entry name" value="ZINC FINGER CCHC DOMAIN-CONTAINING PROTEIN 7"/>
    <property type="match status" value="1"/>
</dbReference>
<feature type="compositionally biased region" description="Acidic residues" evidence="10">
    <location>
        <begin position="8"/>
        <end position="18"/>
    </location>
</feature>
<dbReference type="InterPro" id="IPR001878">
    <property type="entry name" value="Znf_CCHC"/>
</dbReference>
<evidence type="ECO:0000256" key="3">
    <source>
        <dbReference type="ARBA" id="ARBA00022737"/>
    </source>
</evidence>
<dbReference type="GO" id="GO:0008270">
    <property type="term" value="F:zinc ion binding"/>
    <property type="evidence" value="ECO:0007669"/>
    <property type="project" value="UniProtKB-KW"/>
</dbReference>
<dbReference type="Gene3D" id="4.10.60.10">
    <property type="entry name" value="Zinc finger, CCHC-type"/>
    <property type="match status" value="2"/>
</dbReference>
<evidence type="ECO:0000256" key="2">
    <source>
        <dbReference type="ARBA" id="ARBA00022723"/>
    </source>
</evidence>
<dbReference type="InterPro" id="IPR051644">
    <property type="entry name" value="TRAMP_AT-DNA-binding"/>
</dbReference>
<evidence type="ECO:0000256" key="6">
    <source>
        <dbReference type="ARBA" id="ARBA00023242"/>
    </source>
</evidence>
<feature type="domain" description="CCHC-type" evidence="11">
    <location>
        <begin position="175"/>
        <end position="190"/>
    </location>
</feature>
<feature type="region of interest" description="Disordered" evidence="10">
    <location>
        <begin position="340"/>
        <end position="495"/>
    </location>
</feature>
<keyword evidence="5" id="KW-0862">Zinc</keyword>
<evidence type="ECO:0000256" key="1">
    <source>
        <dbReference type="ARBA" id="ARBA00004123"/>
    </source>
</evidence>
<feature type="compositionally biased region" description="Basic and acidic residues" evidence="10">
    <location>
        <begin position="345"/>
        <end position="367"/>
    </location>
</feature>
<evidence type="ECO:0000313" key="13">
    <source>
        <dbReference type="Proteomes" id="UP001591681"/>
    </source>
</evidence>
<feature type="domain" description="CCHC-type" evidence="11">
    <location>
        <begin position="153"/>
        <end position="168"/>
    </location>
</feature>
<dbReference type="AlphaFoldDB" id="A0ABD1IQ04"/>
<evidence type="ECO:0000256" key="7">
    <source>
        <dbReference type="ARBA" id="ARBA00041190"/>
    </source>
</evidence>
<comment type="caution">
    <text evidence="12">The sequence shown here is derived from an EMBL/GenBank/DDBJ whole genome shotgun (WGS) entry which is preliminary data.</text>
</comment>
<reference evidence="12 13" key="1">
    <citation type="submission" date="2024-09" db="EMBL/GenBank/DDBJ databases">
        <title>A chromosome-level genome assembly of Gray's grenadier anchovy, Coilia grayii.</title>
        <authorList>
            <person name="Fu Z."/>
        </authorList>
    </citation>
    <scope>NUCLEOTIDE SEQUENCE [LARGE SCALE GENOMIC DNA]</scope>
    <source>
        <strain evidence="12">G4</strain>
        <tissue evidence="12">Muscle</tissue>
    </source>
</reference>
<evidence type="ECO:0000256" key="5">
    <source>
        <dbReference type="ARBA" id="ARBA00022833"/>
    </source>
</evidence>
<evidence type="ECO:0000256" key="4">
    <source>
        <dbReference type="ARBA" id="ARBA00022771"/>
    </source>
</evidence>
<feature type="compositionally biased region" description="Basic residues" evidence="10">
    <location>
        <begin position="375"/>
        <end position="385"/>
    </location>
</feature>
<dbReference type="EMBL" id="JBHFQA010000024">
    <property type="protein sequence ID" value="KAL2077099.1"/>
    <property type="molecule type" value="Genomic_DNA"/>
</dbReference>
<proteinExistence type="predicted"/>
<keyword evidence="13" id="KW-1185">Reference proteome</keyword>
<dbReference type="SUPFAM" id="SSF57756">
    <property type="entry name" value="Retrovirus zinc finger-like domains"/>
    <property type="match status" value="1"/>
</dbReference>
<keyword evidence="4 9" id="KW-0863">Zinc-finger</keyword>
<feature type="region of interest" description="Disordered" evidence="10">
    <location>
        <begin position="1"/>
        <end position="29"/>
    </location>
</feature>
<gene>
    <name evidence="12" type="ORF">ACEWY4_026603</name>
</gene>
<evidence type="ECO:0000256" key="8">
    <source>
        <dbReference type="ARBA" id="ARBA00043023"/>
    </source>
</evidence>
<accession>A0ABD1IQ04</accession>
<keyword evidence="6" id="KW-0539">Nucleus</keyword>
<comment type="subcellular location">
    <subcellularLocation>
        <location evidence="1">Nucleus</location>
    </subcellularLocation>
</comment>
<keyword evidence="2" id="KW-0479">Metal-binding</keyword>
<evidence type="ECO:0000256" key="9">
    <source>
        <dbReference type="PROSITE-ProRule" id="PRU00047"/>
    </source>
</evidence>
<evidence type="ECO:0000259" key="11">
    <source>
        <dbReference type="PROSITE" id="PS50158"/>
    </source>
</evidence>
<sequence>MFARYVEDYETEEDEESETETRSSQEVWSDFEDNEVELEDWMLVGGAEMQGDHDIQLNLEFGTGASTSEGKGQSDRDNDKLLRKISDTQAKTSASFRYFSPGALFPDLQTRANDEDLWKISDRDRQAKTSAASRYFSPDALSPDLHGRARLSCSNCRKTGHIARQCPSSKKHVCCILCGQQGHRQYSCPQRHCLICGLPAHTHLAGAGSRKPTQAHLGHPHSSPGGAPPPCPLLSHCLQVCMRCGLSSHLQEACPDLWRQYHLTTEPGAPARPVGKMKNRRQTACYNCGRGHCGHKCFRPRMPDASIFFLPYVCHYDTAEEVQARHTATLSSIRDLLQRKAQKRTWPEKRRERQETKRLRKERERARPPWMGRGVSKKNNNKKAKVWHDLCVSPQKATTTGKASRKNKGSLRRSDSEVGGRSPRRWNGRLLDKPQKKKKKNKKTKDDHIRLSPHGAAATKGARRRKGPLARQRSSATSTGPWIAWYRSAKKGPTI</sequence>
<organism evidence="12 13">
    <name type="scientific">Coilia grayii</name>
    <name type="common">Gray's grenadier anchovy</name>
    <dbReference type="NCBI Taxonomy" id="363190"/>
    <lineage>
        <taxon>Eukaryota</taxon>
        <taxon>Metazoa</taxon>
        <taxon>Chordata</taxon>
        <taxon>Craniata</taxon>
        <taxon>Vertebrata</taxon>
        <taxon>Euteleostomi</taxon>
        <taxon>Actinopterygii</taxon>
        <taxon>Neopterygii</taxon>
        <taxon>Teleostei</taxon>
        <taxon>Clupei</taxon>
        <taxon>Clupeiformes</taxon>
        <taxon>Clupeoidei</taxon>
        <taxon>Engraulidae</taxon>
        <taxon>Coilinae</taxon>
        <taxon>Coilia</taxon>
    </lineage>
</organism>
<evidence type="ECO:0000256" key="10">
    <source>
        <dbReference type="SAM" id="MobiDB-lite"/>
    </source>
</evidence>
<dbReference type="InterPro" id="IPR036875">
    <property type="entry name" value="Znf_CCHC_sf"/>
</dbReference>
<evidence type="ECO:0000313" key="12">
    <source>
        <dbReference type="EMBL" id="KAL2077099.1"/>
    </source>
</evidence>
<name>A0ABD1IQ04_9TELE</name>